<dbReference type="AlphaFoldDB" id="A0A1C7MJ07"/>
<gene>
    <name evidence="2" type="ORF">A0H81_05317</name>
</gene>
<evidence type="ECO:0000256" key="1">
    <source>
        <dbReference type="SAM" id="MobiDB-lite"/>
    </source>
</evidence>
<keyword evidence="3" id="KW-1185">Reference proteome</keyword>
<protein>
    <recommendedName>
        <fullName evidence="4">SMP domain-containing protein</fullName>
    </recommendedName>
</protein>
<comment type="caution">
    <text evidence="2">The sequence shown here is derived from an EMBL/GenBank/DDBJ whole genome shotgun (WGS) entry which is preliminary data.</text>
</comment>
<organism evidence="2 3">
    <name type="scientific">Grifola frondosa</name>
    <name type="common">Maitake</name>
    <name type="synonym">Polyporus frondosus</name>
    <dbReference type="NCBI Taxonomy" id="5627"/>
    <lineage>
        <taxon>Eukaryota</taxon>
        <taxon>Fungi</taxon>
        <taxon>Dikarya</taxon>
        <taxon>Basidiomycota</taxon>
        <taxon>Agaricomycotina</taxon>
        <taxon>Agaricomycetes</taxon>
        <taxon>Polyporales</taxon>
        <taxon>Grifolaceae</taxon>
        <taxon>Grifola</taxon>
    </lineage>
</organism>
<proteinExistence type="predicted"/>
<feature type="compositionally biased region" description="Basic and acidic residues" evidence="1">
    <location>
        <begin position="133"/>
        <end position="146"/>
    </location>
</feature>
<dbReference type="EMBL" id="LUGG01000005">
    <property type="protein sequence ID" value="OBZ75004.1"/>
    <property type="molecule type" value="Genomic_DNA"/>
</dbReference>
<feature type="region of interest" description="Disordered" evidence="1">
    <location>
        <begin position="83"/>
        <end position="107"/>
    </location>
</feature>
<dbReference type="OMA" id="VCEISID"/>
<evidence type="ECO:0000313" key="2">
    <source>
        <dbReference type="EMBL" id="OBZ75004.1"/>
    </source>
</evidence>
<dbReference type="Proteomes" id="UP000092993">
    <property type="component" value="Unassembled WGS sequence"/>
</dbReference>
<accession>A0A1C7MJ07</accession>
<reference evidence="2 3" key="1">
    <citation type="submission" date="2016-03" db="EMBL/GenBank/DDBJ databases">
        <title>Whole genome sequencing of Grifola frondosa 9006-11.</title>
        <authorList>
            <person name="Min B."/>
            <person name="Park H."/>
            <person name="Kim J.-G."/>
            <person name="Cho H."/>
            <person name="Oh Y.-L."/>
            <person name="Kong W.-S."/>
            <person name="Choi I.-G."/>
        </authorList>
    </citation>
    <scope>NUCLEOTIDE SEQUENCE [LARGE SCALE GENOMIC DNA]</scope>
    <source>
        <strain evidence="2 3">9006-11</strain>
    </source>
</reference>
<evidence type="ECO:0000313" key="3">
    <source>
        <dbReference type="Proteomes" id="UP000092993"/>
    </source>
</evidence>
<sequence length="354" mass="36932">MSSPRTTVSIMTSEVSLVTEDILLSTAEPAVLASTSSIAHQRSSSAAEAAGIDLSAIGKVEARKIMSEEHRVLGFRPPHGSFAAEAQAAAAKHPEGCPGSSPPDNNKLKEVAREDALRILAERNTHAGTSKEGSVHTDRVSGDGKDVGGGSHSPNTGVNLSTISAAEARSLMSHEHRALGYRPPPGSLAAEAQAAAARHPEGNGATLDDDTLREIALRDAERIKADRESNVVSDVNISAIGEEGAATLASATKHALGHTPLTASLAAEAQTAEVTSPEAYNFPADTQQLEEIGKEGEQLKAEVAAVETETEIIEETQNTEETVVVSVVEKSERSSIMVRTEITDSVEIVGDTLG</sequence>
<dbReference type="OrthoDB" id="2799468at2759"/>
<feature type="region of interest" description="Disordered" evidence="1">
    <location>
        <begin position="123"/>
        <end position="158"/>
    </location>
</feature>
<name>A0A1C7MJ07_GRIFR</name>
<dbReference type="STRING" id="5627.A0A1C7MJ07"/>
<evidence type="ECO:0008006" key="4">
    <source>
        <dbReference type="Google" id="ProtNLM"/>
    </source>
</evidence>